<evidence type="ECO:0000313" key="1">
    <source>
        <dbReference type="EMBL" id="RKF65824.1"/>
    </source>
</evidence>
<accession>A0A420I854</accession>
<proteinExistence type="predicted"/>
<keyword evidence="2" id="KW-1185">Reference proteome</keyword>
<protein>
    <submittedName>
        <fullName evidence="1">Uncharacterized protein</fullName>
    </submittedName>
</protein>
<reference evidence="1 2" key="1">
    <citation type="journal article" date="2018" name="BMC Genomics">
        <title>Comparative genome analyses reveal sequence features reflecting distinct modes of host-adaptation between dicot and monocot powdery mildew.</title>
        <authorList>
            <person name="Wu Y."/>
            <person name="Ma X."/>
            <person name="Pan Z."/>
            <person name="Kale S.D."/>
            <person name="Song Y."/>
            <person name="King H."/>
            <person name="Zhang Q."/>
            <person name="Presley C."/>
            <person name="Deng X."/>
            <person name="Wei C.I."/>
            <person name="Xiao S."/>
        </authorList>
    </citation>
    <scope>NUCLEOTIDE SEQUENCE [LARGE SCALE GENOMIC DNA]</scope>
    <source>
        <strain evidence="1">UMSG3</strain>
    </source>
</reference>
<dbReference type="EMBL" id="MCBQ01011637">
    <property type="protein sequence ID" value="RKF65824.1"/>
    <property type="molecule type" value="Genomic_DNA"/>
</dbReference>
<evidence type="ECO:0000313" key="2">
    <source>
        <dbReference type="Proteomes" id="UP000283383"/>
    </source>
</evidence>
<dbReference type="Proteomes" id="UP000283383">
    <property type="component" value="Unassembled WGS sequence"/>
</dbReference>
<gene>
    <name evidence="1" type="ORF">GcM3_116023</name>
</gene>
<sequence>MMLFTLTEYSKCFETVNYPGYTKLLPSKAPIPLYDLLGGLEFQYAPTELGDSTELLVQFVLVAQSDSPHPHPHFDFET</sequence>
<dbReference type="AlphaFoldDB" id="A0A420I854"/>
<comment type="caution">
    <text evidence="1">The sequence shown here is derived from an EMBL/GenBank/DDBJ whole genome shotgun (WGS) entry which is preliminary data.</text>
</comment>
<organism evidence="1 2">
    <name type="scientific">Golovinomyces cichoracearum</name>
    <dbReference type="NCBI Taxonomy" id="62708"/>
    <lineage>
        <taxon>Eukaryota</taxon>
        <taxon>Fungi</taxon>
        <taxon>Dikarya</taxon>
        <taxon>Ascomycota</taxon>
        <taxon>Pezizomycotina</taxon>
        <taxon>Leotiomycetes</taxon>
        <taxon>Erysiphales</taxon>
        <taxon>Erysiphaceae</taxon>
        <taxon>Golovinomyces</taxon>
    </lineage>
</organism>
<name>A0A420I854_9PEZI</name>